<dbReference type="Pfam" id="PF20117">
    <property type="entry name" value="DUF6507"/>
    <property type="match status" value="1"/>
</dbReference>
<dbReference type="EMBL" id="JACBYE010000038">
    <property type="protein sequence ID" value="NYS94600.1"/>
    <property type="molecule type" value="Genomic_DNA"/>
</dbReference>
<name>A0A853EVZ8_9MICO</name>
<dbReference type="InterPro" id="IPR045436">
    <property type="entry name" value="DUF6507"/>
</dbReference>
<proteinExistence type="predicted"/>
<organism evidence="1 2">
    <name type="scientific">Sanguibacter inulinus</name>
    <dbReference type="NCBI Taxonomy" id="60922"/>
    <lineage>
        <taxon>Bacteria</taxon>
        <taxon>Bacillati</taxon>
        <taxon>Actinomycetota</taxon>
        <taxon>Actinomycetes</taxon>
        <taxon>Micrococcales</taxon>
        <taxon>Sanguibacteraceae</taxon>
        <taxon>Sanguibacter</taxon>
    </lineage>
</organism>
<sequence>MRVGWRIDSAGVDEVIARTDADARSLSSELGTVAATLEQVIGQLDDVVGAALRRFDERWHESAEAVDRRTVAVVETARAVVRDHLSTDEEMAGSFHRGLRGDEVIGRRFAPRITQ</sequence>
<accession>A0A853EVZ8</accession>
<dbReference type="RefSeq" id="WP_179913957.1">
    <property type="nucleotide sequence ID" value="NZ_JACBYE010000038.1"/>
</dbReference>
<keyword evidence="2" id="KW-1185">Reference proteome</keyword>
<reference evidence="1 2" key="1">
    <citation type="submission" date="2020-07" db="EMBL/GenBank/DDBJ databases">
        <title>MOT database genomes.</title>
        <authorList>
            <person name="Joseph S."/>
            <person name="Aduse-Opoku J."/>
            <person name="Hashim A."/>
            <person name="Wade W."/>
            <person name="Curtis M."/>
        </authorList>
    </citation>
    <scope>NUCLEOTIDE SEQUENCE [LARGE SCALE GENOMIC DNA]</scope>
    <source>
        <strain evidence="1 2">DSM 100099</strain>
    </source>
</reference>
<evidence type="ECO:0000313" key="2">
    <source>
        <dbReference type="Proteomes" id="UP000561011"/>
    </source>
</evidence>
<comment type="caution">
    <text evidence="1">The sequence shown here is derived from an EMBL/GenBank/DDBJ whole genome shotgun (WGS) entry which is preliminary data.</text>
</comment>
<protein>
    <submittedName>
        <fullName evidence="1">Uncharacterized protein</fullName>
    </submittedName>
</protein>
<gene>
    <name evidence="1" type="ORF">HZZ10_13855</name>
</gene>
<evidence type="ECO:0000313" key="1">
    <source>
        <dbReference type="EMBL" id="NYS94600.1"/>
    </source>
</evidence>
<dbReference type="AlphaFoldDB" id="A0A853EVZ8"/>
<dbReference type="Proteomes" id="UP000561011">
    <property type="component" value="Unassembled WGS sequence"/>
</dbReference>